<feature type="compositionally biased region" description="Basic and acidic residues" evidence="4">
    <location>
        <begin position="438"/>
        <end position="449"/>
    </location>
</feature>
<evidence type="ECO:0000256" key="4">
    <source>
        <dbReference type="SAM" id="MobiDB-lite"/>
    </source>
</evidence>
<evidence type="ECO:0000256" key="1">
    <source>
        <dbReference type="ARBA" id="ARBA00006082"/>
    </source>
</evidence>
<dbReference type="GO" id="GO:0016887">
    <property type="term" value="F:ATP hydrolysis activity"/>
    <property type="evidence" value="ECO:0007669"/>
    <property type="project" value="InterPro"/>
</dbReference>
<name>N1PXS5_DOTSN</name>
<dbReference type="OrthoDB" id="10263226at2759"/>
<keyword evidence="2" id="KW-0227">DNA damage</keyword>
<reference evidence="8" key="1">
    <citation type="journal article" date="2012" name="PLoS Genet.">
        <title>The genomes of the fungal plant pathogens Cladosporium fulvum and Dothistroma septosporum reveal adaptation to different hosts and lifestyles but also signatures of common ancestry.</title>
        <authorList>
            <person name="de Wit P.J.G.M."/>
            <person name="van der Burgt A."/>
            <person name="Oekmen B."/>
            <person name="Stergiopoulos I."/>
            <person name="Abd-Elsalam K.A."/>
            <person name="Aerts A.L."/>
            <person name="Bahkali A.H."/>
            <person name="Beenen H.G."/>
            <person name="Chettri P."/>
            <person name="Cox M.P."/>
            <person name="Datema E."/>
            <person name="de Vries R.P."/>
            <person name="Dhillon B."/>
            <person name="Ganley A.R."/>
            <person name="Griffiths S.A."/>
            <person name="Guo Y."/>
            <person name="Hamelin R.C."/>
            <person name="Henrissat B."/>
            <person name="Kabir M.S."/>
            <person name="Jashni M.K."/>
            <person name="Kema G."/>
            <person name="Klaubauf S."/>
            <person name="Lapidus A."/>
            <person name="Levasseur A."/>
            <person name="Lindquist E."/>
            <person name="Mehrabi R."/>
            <person name="Ohm R.A."/>
            <person name="Owen T.J."/>
            <person name="Salamov A."/>
            <person name="Schwelm A."/>
            <person name="Schijlen E."/>
            <person name="Sun H."/>
            <person name="van den Burg H.A."/>
            <person name="van Ham R.C.H.J."/>
            <person name="Zhang S."/>
            <person name="Goodwin S.B."/>
            <person name="Grigoriev I.V."/>
            <person name="Collemare J."/>
            <person name="Bradshaw R.E."/>
        </authorList>
    </citation>
    <scope>NUCLEOTIDE SEQUENCE [LARGE SCALE GENOMIC DNA]</scope>
    <source>
        <strain evidence="8">NZE10 / CBS 128990</strain>
    </source>
</reference>
<dbReference type="InterPro" id="IPR013507">
    <property type="entry name" value="DNA_mismatch_S5_2-like"/>
</dbReference>
<accession>N1PXS5</accession>
<feature type="compositionally biased region" description="Polar residues" evidence="4">
    <location>
        <begin position="530"/>
        <end position="541"/>
    </location>
</feature>
<organism evidence="7 8">
    <name type="scientific">Dothistroma septosporum (strain NZE10 / CBS 128990)</name>
    <name type="common">Red band needle blight fungus</name>
    <name type="synonym">Mycosphaerella pini</name>
    <dbReference type="NCBI Taxonomy" id="675120"/>
    <lineage>
        <taxon>Eukaryota</taxon>
        <taxon>Fungi</taxon>
        <taxon>Dikarya</taxon>
        <taxon>Ascomycota</taxon>
        <taxon>Pezizomycotina</taxon>
        <taxon>Dothideomycetes</taxon>
        <taxon>Dothideomycetidae</taxon>
        <taxon>Mycosphaerellales</taxon>
        <taxon>Mycosphaerellaceae</taxon>
        <taxon>Dothistroma</taxon>
    </lineage>
</organism>
<dbReference type="Gene3D" id="3.30.1370.100">
    <property type="entry name" value="MutL, C-terminal domain, regulatory subdomain"/>
    <property type="match status" value="1"/>
</dbReference>
<feature type="region of interest" description="Disordered" evidence="4">
    <location>
        <begin position="651"/>
        <end position="671"/>
    </location>
</feature>
<dbReference type="Gene3D" id="3.30.1540.20">
    <property type="entry name" value="MutL, C-terminal domain, dimerisation subdomain"/>
    <property type="match status" value="1"/>
</dbReference>
<dbReference type="GO" id="GO:0030983">
    <property type="term" value="F:mismatched DNA binding"/>
    <property type="evidence" value="ECO:0007669"/>
    <property type="project" value="InterPro"/>
</dbReference>
<feature type="region of interest" description="Disordered" evidence="4">
    <location>
        <begin position="438"/>
        <end position="546"/>
    </location>
</feature>
<feature type="compositionally biased region" description="Polar residues" evidence="4">
    <location>
        <begin position="711"/>
        <end position="722"/>
    </location>
</feature>
<dbReference type="HOGENOM" id="CLU_004131_0_0_1"/>
<dbReference type="GO" id="GO:0032389">
    <property type="term" value="C:MutLalpha complex"/>
    <property type="evidence" value="ECO:0007669"/>
    <property type="project" value="TreeGrafter"/>
</dbReference>
<feature type="region of interest" description="Disordered" evidence="4">
    <location>
        <begin position="386"/>
        <end position="425"/>
    </location>
</feature>
<dbReference type="CDD" id="cd16926">
    <property type="entry name" value="HATPase_MutL-MLH-PMS-like"/>
    <property type="match status" value="1"/>
</dbReference>
<evidence type="ECO:0000313" key="8">
    <source>
        <dbReference type="Proteomes" id="UP000016933"/>
    </source>
</evidence>
<dbReference type="SMART" id="SM01340">
    <property type="entry name" value="DNA_mis_repair"/>
    <property type="match status" value="1"/>
</dbReference>
<evidence type="ECO:0000313" key="7">
    <source>
        <dbReference type="EMBL" id="EME47019.1"/>
    </source>
</evidence>
<feature type="compositionally biased region" description="Polar residues" evidence="4">
    <location>
        <begin position="473"/>
        <end position="488"/>
    </location>
</feature>
<evidence type="ECO:0000256" key="2">
    <source>
        <dbReference type="ARBA" id="ARBA00022763"/>
    </source>
</evidence>
<comment type="similarity">
    <text evidence="1">Belongs to the DNA mismatch repair MutL/HexB family.</text>
</comment>
<dbReference type="Pfam" id="PF13589">
    <property type="entry name" value="HATPase_c_3"/>
    <property type="match status" value="1"/>
</dbReference>
<sequence length="1128" mass="124398">MATIKAIEVSSVHQIQSGQVIVDLNSVVKELVENSLDAGATSIDVRFRNQGLDSIEVQDNGRGIAPDDFDTIALKHYTSKLSDYEDLTSLETFGFRGEALSSLCALSRFHVLTARGEDGAVGRKLDFEVSGKLKGSSVAPAQKGTTVFVENLFNNLPVRRKELEKNIKREYGKVISLLYAYACICVGVRFSVSNQMPKGKKASVFSTKSNTTTKENITNVFGAKTLLALVKLDLKLEMSPSLGLSIQSARTWSTQATNRSSQVQLQGHISKPTFGEGRQAPDRQMFFVNSRPCLLPQVAKAINEVYKSFNTSQSPFIFANLVMDTNAYDVNVSPDKRTIMLHDQTALLETLKAALTELFEKTDHTVPQSTLPNRKLPAYQPLTVIRADATQSQHTAQDQRRGGSEEDESSSDEEQAVAKNESTVPVGVAPDLIHSWLGRDTEHRSDKQIPRMQSVGLSKDKQRLVEKLRHQPQAPSNVINGSIRISQESGHRAQVRAPDDDVGDEEERAPSPASLGGATGPGVDAVTNPHPLSTSYGHLSSQPPPALTRQAQEFNAQIDRIRRDYEQSKTTEQGVTRSESPLFEPGIVGGDGQQDSAPKYDTHNLSIPAITPASQKIAAGPVQNAFDKMRPKRTPQQVAQITIGDVTTMTVIGSSPPYKKRRIHKPDDSQAVSKFGASPLLAHGLRKSFAAPGSQSEADIDSSAMPHIPTDSRSPEQPSQSGEQDEDEAAEDILTVATSIRSRQPSAGHAEPSSSDALDELLSVPANDDEWDREYLDEEEKKIREDKRVAELIQAAEEATARPGEESLKRAATVFKYGGKRRGATLRLARSVQTSSAKIERDIAQLGARCQPETTASGVRESTVNKDELDDAEAESRLSLTVIKSDFERMIVLGQFNQGFVLALRPAAESGGEDDIFIIDQHAADEKYNYERLQRTVTLQSQRLVRPLPLELTAVQEELLLTHSDALKANGFDVETTSYVTDEHEDVYPGHQFRLLTLPMSKEKTFDLSDLEELLHLLSEQPAGGSFIPRPNKVQSMLAMRACRSSIMVGKTLAFKQMEKVVRHMGEMEKPWNCPHGRPTMRHLAGLTEWRGWREGDMMDDDQLDACSIHTQRGRSTDWATWLERRGK</sequence>
<dbReference type="InterPro" id="IPR014790">
    <property type="entry name" value="MutL_C"/>
</dbReference>
<dbReference type="GO" id="GO:0000710">
    <property type="term" value="P:meiotic mismatch repair"/>
    <property type="evidence" value="ECO:0007669"/>
    <property type="project" value="UniProtKB-ARBA"/>
</dbReference>
<dbReference type="FunFam" id="3.30.565.10:FF:000014">
    <property type="entry name" value="Mismatch repair endonuclease pms1, putative"/>
    <property type="match status" value="1"/>
</dbReference>
<gene>
    <name evidence="7" type="ORF">DOTSEDRAFT_69112</name>
</gene>
<dbReference type="CDD" id="cd03484">
    <property type="entry name" value="MutL_Trans_hPMS_2_like"/>
    <property type="match status" value="1"/>
</dbReference>
<dbReference type="SUPFAM" id="SSF118116">
    <property type="entry name" value="DNA mismatch repair protein MutL"/>
    <property type="match status" value="1"/>
</dbReference>
<dbReference type="eggNOG" id="KOG1978">
    <property type="taxonomic scope" value="Eukaryota"/>
</dbReference>
<dbReference type="InterPro" id="IPR042121">
    <property type="entry name" value="MutL_C_regsub"/>
</dbReference>
<feature type="domain" description="MutL C-terminal dimerisation" evidence="5">
    <location>
        <begin position="892"/>
        <end position="1053"/>
    </location>
</feature>
<dbReference type="Pfam" id="PF08676">
    <property type="entry name" value="MutL_C"/>
    <property type="match status" value="1"/>
</dbReference>
<dbReference type="Gene3D" id="3.30.565.10">
    <property type="entry name" value="Histidine kinase-like ATPase, C-terminal domain"/>
    <property type="match status" value="1"/>
</dbReference>
<dbReference type="STRING" id="675120.N1PXS5"/>
<proteinExistence type="inferred from homology"/>
<dbReference type="PANTHER" id="PTHR10073">
    <property type="entry name" value="DNA MISMATCH REPAIR PROTEIN MLH, PMS, MUTL"/>
    <property type="match status" value="1"/>
</dbReference>
<dbReference type="Proteomes" id="UP000016933">
    <property type="component" value="Unassembled WGS sequence"/>
</dbReference>
<dbReference type="SUPFAM" id="SSF54211">
    <property type="entry name" value="Ribosomal protein S5 domain 2-like"/>
    <property type="match status" value="1"/>
</dbReference>
<feature type="compositionally biased region" description="Polar residues" evidence="4">
    <location>
        <begin position="736"/>
        <end position="745"/>
    </location>
</feature>
<dbReference type="InterPro" id="IPR014762">
    <property type="entry name" value="DNA_mismatch_repair_CS"/>
</dbReference>
<dbReference type="InterPro" id="IPR036890">
    <property type="entry name" value="HATPase_C_sf"/>
</dbReference>
<dbReference type="AlphaFoldDB" id="N1PXS5"/>
<dbReference type="InterPro" id="IPR042120">
    <property type="entry name" value="MutL_C_dimsub"/>
</dbReference>
<evidence type="ECO:0000259" key="6">
    <source>
        <dbReference type="SMART" id="SM01340"/>
    </source>
</evidence>
<dbReference type="InterPro" id="IPR014721">
    <property type="entry name" value="Ribsml_uS5_D2-typ_fold_subgr"/>
</dbReference>
<dbReference type="PANTHER" id="PTHR10073:SF52">
    <property type="entry name" value="MISMATCH REPAIR ENDONUCLEASE PMS2"/>
    <property type="match status" value="1"/>
</dbReference>
<dbReference type="FunFam" id="3.30.230.10:FF:000120">
    <property type="entry name" value="Mismatch repair endonuclease PMS2"/>
    <property type="match status" value="1"/>
</dbReference>
<dbReference type="SUPFAM" id="SSF55874">
    <property type="entry name" value="ATPase domain of HSP90 chaperone/DNA topoisomerase II/histidine kinase"/>
    <property type="match status" value="1"/>
</dbReference>
<evidence type="ECO:0000259" key="5">
    <source>
        <dbReference type="SMART" id="SM00853"/>
    </source>
</evidence>
<reference evidence="7 8" key="2">
    <citation type="journal article" date="2012" name="PLoS Pathog.">
        <title>Diverse lifestyles and strategies of plant pathogenesis encoded in the genomes of eighteen Dothideomycetes fungi.</title>
        <authorList>
            <person name="Ohm R.A."/>
            <person name="Feau N."/>
            <person name="Henrissat B."/>
            <person name="Schoch C.L."/>
            <person name="Horwitz B.A."/>
            <person name="Barry K.W."/>
            <person name="Condon B.J."/>
            <person name="Copeland A.C."/>
            <person name="Dhillon B."/>
            <person name="Glaser F."/>
            <person name="Hesse C.N."/>
            <person name="Kosti I."/>
            <person name="LaButti K."/>
            <person name="Lindquist E.A."/>
            <person name="Lucas S."/>
            <person name="Salamov A.A."/>
            <person name="Bradshaw R.E."/>
            <person name="Ciuffetti L."/>
            <person name="Hamelin R.C."/>
            <person name="Kema G.H.J."/>
            <person name="Lawrence C."/>
            <person name="Scott J.A."/>
            <person name="Spatafora J.W."/>
            <person name="Turgeon B.G."/>
            <person name="de Wit P.J.G.M."/>
            <person name="Zhong S."/>
            <person name="Goodwin S.B."/>
            <person name="Grigoriev I.V."/>
        </authorList>
    </citation>
    <scope>NUCLEOTIDE SEQUENCE [LARGE SCALE GENOMIC DNA]</scope>
    <source>
        <strain evidence="8">NZE10 / CBS 128990</strain>
    </source>
</reference>
<dbReference type="PROSITE" id="PS00058">
    <property type="entry name" value="DNA_MISMATCH_REPAIR_1"/>
    <property type="match status" value="1"/>
</dbReference>
<dbReference type="FunFam" id="3.30.1370.100:FF:000001">
    <property type="entry name" value="Mismatch repair endonuclease pms1, putative"/>
    <property type="match status" value="1"/>
</dbReference>
<dbReference type="SMART" id="SM00853">
    <property type="entry name" value="MutL_C"/>
    <property type="match status" value="1"/>
</dbReference>
<keyword evidence="8" id="KW-1185">Reference proteome</keyword>
<feature type="region of interest" description="Disordered" evidence="4">
    <location>
        <begin position="689"/>
        <end position="771"/>
    </location>
</feature>
<feature type="compositionally biased region" description="Basic and acidic residues" evidence="4">
    <location>
        <begin position="458"/>
        <end position="469"/>
    </location>
</feature>
<dbReference type="InterPro" id="IPR037198">
    <property type="entry name" value="MutL_C_sf"/>
</dbReference>
<dbReference type="InterPro" id="IPR002099">
    <property type="entry name" value="MutL/Mlh/PMS"/>
</dbReference>
<dbReference type="NCBIfam" id="TIGR00585">
    <property type="entry name" value="mutl"/>
    <property type="match status" value="1"/>
</dbReference>
<feature type="compositionally biased region" description="Polar residues" evidence="4">
    <location>
        <begin position="570"/>
        <end position="579"/>
    </location>
</feature>
<dbReference type="OMA" id="MRPRRMP"/>
<dbReference type="InterPro" id="IPR020568">
    <property type="entry name" value="Ribosomal_Su5_D2-typ_SF"/>
</dbReference>
<dbReference type="Gene3D" id="3.30.230.10">
    <property type="match status" value="1"/>
</dbReference>
<dbReference type="Pfam" id="PF01119">
    <property type="entry name" value="DNA_mis_repair"/>
    <property type="match status" value="1"/>
</dbReference>
<dbReference type="GO" id="GO:0005524">
    <property type="term" value="F:ATP binding"/>
    <property type="evidence" value="ECO:0007669"/>
    <property type="project" value="InterPro"/>
</dbReference>
<dbReference type="InterPro" id="IPR038973">
    <property type="entry name" value="MutL/Mlh/Pms-like"/>
</dbReference>
<evidence type="ECO:0000256" key="3">
    <source>
        <dbReference type="ARBA" id="ARBA00070941"/>
    </source>
</evidence>
<feature type="region of interest" description="Disordered" evidence="4">
    <location>
        <begin position="567"/>
        <end position="587"/>
    </location>
</feature>
<feature type="compositionally biased region" description="Acidic residues" evidence="4">
    <location>
        <begin position="405"/>
        <end position="415"/>
    </location>
</feature>
<protein>
    <recommendedName>
        <fullName evidence="3">DNA mismatch repair protein PMS1</fullName>
    </recommendedName>
</protein>
<dbReference type="EMBL" id="KB446536">
    <property type="protein sequence ID" value="EME47019.1"/>
    <property type="molecule type" value="Genomic_DNA"/>
</dbReference>
<dbReference type="GO" id="GO:0140664">
    <property type="term" value="F:ATP-dependent DNA damage sensor activity"/>
    <property type="evidence" value="ECO:0007669"/>
    <property type="project" value="InterPro"/>
</dbReference>
<feature type="domain" description="DNA mismatch repair protein S5" evidence="6">
    <location>
        <begin position="217"/>
        <end position="360"/>
    </location>
</feature>